<reference evidence="1" key="1">
    <citation type="journal article" date="2021" name="PeerJ">
        <title>Extensive microbial diversity within the chicken gut microbiome revealed by metagenomics and culture.</title>
        <authorList>
            <person name="Gilroy R."/>
            <person name="Ravi A."/>
            <person name="Getino M."/>
            <person name="Pursley I."/>
            <person name="Horton D.L."/>
            <person name="Alikhan N.F."/>
            <person name="Baker D."/>
            <person name="Gharbi K."/>
            <person name="Hall N."/>
            <person name="Watson M."/>
            <person name="Adriaenssens E.M."/>
            <person name="Foster-Nyarko E."/>
            <person name="Jarju S."/>
            <person name="Secka A."/>
            <person name="Antonio M."/>
            <person name="Oren A."/>
            <person name="Chaudhuri R.R."/>
            <person name="La Ragione R."/>
            <person name="Hildebrand F."/>
            <person name="Pallen M.J."/>
        </authorList>
    </citation>
    <scope>NUCLEOTIDE SEQUENCE</scope>
    <source>
        <strain evidence="1">CHK178-16964</strain>
    </source>
</reference>
<keyword evidence="1" id="KW-0067">ATP-binding</keyword>
<organism evidence="1 2">
    <name type="scientific">Candidatus Lachnoclostridium stercoravium</name>
    <dbReference type="NCBI Taxonomy" id="2838633"/>
    <lineage>
        <taxon>Bacteria</taxon>
        <taxon>Bacillati</taxon>
        <taxon>Bacillota</taxon>
        <taxon>Clostridia</taxon>
        <taxon>Lachnospirales</taxon>
        <taxon>Lachnospiraceae</taxon>
    </lineage>
</organism>
<reference evidence="1" key="2">
    <citation type="submission" date="2021-04" db="EMBL/GenBank/DDBJ databases">
        <authorList>
            <person name="Gilroy R."/>
        </authorList>
    </citation>
    <scope>NUCLEOTIDE SEQUENCE</scope>
    <source>
        <strain evidence="1">CHK178-16964</strain>
    </source>
</reference>
<dbReference type="InterPro" id="IPR012547">
    <property type="entry name" value="PDDEXK_9"/>
</dbReference>
<keyword evidence="1" id="KW-0547">Nucleotide-binding</keyword>
<name>A0A9D2KPG4_9FIRM</name>
<protein>
    <submittedName>
        <fullName evidence="1">ATP-binding protein</fullName>
    </submittedName>
</protein>
<evidence type="ECO:0000313" key="1">
    <source>
        <dbReference type="EMBL" id="HJA70991.1"/>
    </source>
</evidence>
<proteinExistence type="predicted"/>
<evidence type="ECO:0000313" key="2">
    <source>
        <dbReference type="Proteomes" id="UP000823900"/>
    </source>
</evidence>
<sequence>EAGLPAALPEIKKWYDGYRFGESEIYCPWDVINHMRALMEDTAARPGNYWLDTSHNNIIRKFIDLPNMFVNDKFEILLAGGVIQEPIQEDLTYDVAHSSEENLWSILYLTGYLTQVLPVELSEDIKIEPGKKALRIPNEEVRSVFGNTVKSWFEDKIAAKDRRDLFQAWWNGEDKKLTKNISDILFDTISYFDYKEDYYHAFVAGLFAGAGYEVRSNSEQGSGRADIIVKERRHRRAIVIEVKWTGKRNSDMEKECRDALEQIQERQYAKRLQMEGYRSILCYGAAFKGKECLIKAGKDPIEA</sequence>
<accession>A0A9D2KPG4</accession>
<dbReference type="AlphaFoldDB" id="A0A9D2KPG4"/>
<gene>
    <name evidence="1" type="ORF">IAA07_05330</name>
</gene>
<dbReference type="EMBL" id="DWZA01000051">
    <property type="protein sequence ID" value="HJA70991.1"/>
    <property type="molecule type" value="Genomic_DNA"/>
</dbReference>
<dbReference type="PANTHER" id="PTHR34825:SF1">
    <property type="entry name" value="AAA-ATPASE-LIKE DOMAIN-CONTAINING PROTEIN"/>
    <property type="match status" value="1"/>
</dbReference>
<feature type="non-terminal residue" evidence="1">
    <location>
        <position position="1"/>
    </location>
</feature>
<dbReference type="GO" id="GO:0005524">
    <property type="term" value="F:ATP binding"/>
    <property type="evidence" value="ECO:0007669"/>
    <property type="project" value="UniProtKB-KW"/>
</dbReference>
<dbReference type="Proteomes" id="UP000823900">
    <property type="component" value="Unassembled WGS sequence"/>
</dbReference>
<dbReference type="Pfam" id="PF08011">
    <property type="entry name" value="PDDEXK_9"/>
    <property type="match status" value="1"/>
</dbReference>
<dbReference type="PANTHER" id="PTHR34825">
    <property type="entry name" value="CONSERVED PROTEIN, WITH A WEAK D-GALACTARATE DEHYDRATASE/ALTRONATE HYDROLASE DOMAIN"/>
    <property type="match status" value="1"/>
</dbReference>
<comment type="caution">
    <text evidence="1">The sequence shown here is derived from an EMBL/GenBank/DDBJ whole genome shotgun (WGS) entry which is preliminary data.</text>
</comment>